<comment type="caution">
    <text evidence="4">The sequence shown here is derived from an EMBL/GenBank/DDBJ whole genome shotgun (WGS) entry which is preliminary data.</text>
</comment>
<feature type="compositionally biased region" description="Pro residues" evidence="1">
    <location>
        <begin position="147"/>
        <end position="164"/>
    </location>
</feature>
<sequence length="401" mass="41557">MEAMLHSPGGSTILGAGIISIGATPDNQLVLSDAGVGTHHAEIRPEGQGHSIIDLGSGTSTLVNGQRLYPQVPQILQNGDTITIGSAQLTYETRSSSGVPPTIYASPGNSGVPPTVMASGSPGGISPTVYGSSAAGSNSAYSLPSSTTPPPPVASTPAAPPPPTSGYSIDPYGSSVPKKKSRRGLWIALSVVGGLLVIIIVFVAVAGKGPSSTPTQTFQAYCAALKAKDANTAYGFYSSGTKSQTSVDTMKALGNSISDCAVSSVDDTAGTGVITYTLTSGLKLLEDDKVVQDNNSWKINYQKVRSTPSYTLYQYCSALKQGDFQAAYNQFSSSYQSQQSEAKFAASFPDGKPDGCTFSNVDDAAGKGMVTMAFKGPQTSYDETLANENGTWKINTEQEHK</sequence>
<dbReference type="Proteomes" id="UP000597444">
    <property type="component" value="Unassembled WGS sequence"/>
</dbReference>
<dbReference type="SUPFAM" id="SSF49879">
    <property type="entry name" value="SMAD/FHA domain"/>
    <property type="match status" value="1"/>
</dbReference>
<keyword evidence="2" id="KW-0812">Transmembrane</keyword>
<feature type="domain" description="FHA" evidence="3">
    <location>
        <begin position="19"/>
        <end position="68"/>
    </location>
</feature>
<dbReference type="PANTHER" id="PTHR23308">
    <property type="entry name" value="NUCLEAR INHIBITOR OF PROTEIN PHOSPHATASE-1"/>
    <property type="match status" value="1"/>
</dbReference>
<name>A0A8J3N095_9CHLR</name>
<feature type="region of interest" description="Disordered" evidence="1">
    <location>
        <begin position="93"/>
        <end position="120"/>
    </location>
</feature>
<feature type="region of interest" description="Disordered" evidence="1">
    <location>
        <begin position="139"/>
        <end position="178"/>
    </location>
</feature>
<dbReference type="Pfam" id="PF00498">
    <property type="entry name" value="FHA"/>
    <property type="match status" value="1"/>
</dbReference>
<evidence type="ECO:0000313" key="4">
    <source>
        <dbReference type="EMBL" id="GHO90002.1"/>
    </source>
</evidence>
<dbReference type="Gene3D" id="2.60.200.20">
    <property type="match status" value="1"/>
</dbReference>
<evidence type="ECO:0000313" key="5">
    <source>
        <dbReference type="Proteomes" id="UP000597444"/>
    </source>
</evidence>
<keyword evidence="5" id="KW-1185">Reference proteome</keyword>
<evidence type="ECO:0000259" key="3">
    <source>
        <dbReference type="PROSITE" id="PS50006"/>
    </source>
</evidence>
<keyword evidence="2" id="KW-0472">Membrane</keyword>
<proteinExistence type="predicted"/>
<dbReference type="PROSITE" id="PS50006">
    <property type="entry name" value="FHA_DOMAIN"/>
    <property type="match status" value="1"/>
</dbReference>
<accession>A0A8J3N095</accession>
<gene>
    <name evidence="4" type="ORF">KSF_000500</name>
</gene>
<dbReference type="CDD" id="cd00060">
    <property type="entry name" value="FHA"/>
    <property type="match status" value="1"/>
</dbReference>
<feature type="transmembrane region" description="Helical" evidence="2">
    <location>
        <begin position="185"/>
        <end position="207"/>
    </location>
</feature>
<dbReference type="SMART" id="SM00240">
    <property type="entry name" value="FHA"/>
    <property type="match status" value="1"/>
</dbReference>
<dbReference type="RefSeq" id="WP_220201013.1">
    <property type="nucleotide sequence ID" value="NZ_BNJK01000001.1"/>
</dbReference>
<keyword evidence="2" id="KW-1133">Transmembrane helix</keyword>
<evidence type="ECO:0000256" key="1">
    <source>
        <dbReference type="SAM" id="MobiDB-lite"/>
    </source>
</evidence>
<dbReference type="InterPro" id="IPR050923">
    <property type="entry name" value="Cell_Proc_Reg/RNA_Proc"/>
</dbReference>
<protein>
    <recommendedName>
        <fullName evidence="3">FHA domain-containing protein</fullName>
    </recommendedName>
</protein>
<dbReference type="InterPro" id="IPR000253">
    <property type="entry name" value="FHA_dom"/>
</dbReference>
<organism evidence="4 5">
    <name type="scientific">Reticulibacter mediterranei</name>
    <dbReference type="NCBI Taxonomy" id="2778369"/>
    <lineage>
        <taxon>Bacteria</taxon>
        <taxon>Bacillati</taxon>
        <taxon>Chloroflexota</taxon>
        <taxon>Ktedonobacteria</taxon>
        <taxon>Ktedonobacterales</taxon>
        <taxon>Reticulibacteraceae</taxon>
        <taxon>Reticulibacter</taxon>
    </lineage>
</organism>
<evidence type="ECO:0000256" key="2">
    <source>
        <dbReference type="SAM" id="Phobius"/>
    </source>
</evidence>
<dbReference type="AlphaFoldDB" id="A0A8J3N095"/>
<dbReference type="InterPro" id="IPR008984">
    <property type="entry name" value="SMAD_FHA_dom_sf"/>
</dbReference>
<dbReference type="EMBL" id="BNJK01000001">
    <property type="protein sequence ID" value="GHO90002.1"/>
    <property type="molecule type" value="Genomic_DNA"/>
</dbReference>
<reference evidence="4" key="1">
    <citation type="submission" date="2020-10" db="EMBL/GenBank/DDBJ databases">
        <title>Taxonomic study of unclassified bacteria belonging to the class Ktedonobacteria.</title>
        <authorList>
            <person name="Yabe S."/>
            <person name="Wang C.M."/>
            <person name="Zheng Y."/>
            <person name="Sakai Y."/>
            <person name="Cavaletti L."/>
            <person name="Monciardini P."/>
            <person name="Donadio S."/>
        </authorList>
    </citation>
    <scope>NUCLEOTIDE SEQUENCE</scope>
    <source>
        <strain evidence="4">ID150040</strain>
    </source>
</reference>